<evidence type="ECO:0000256" key="1">
    <source>
        <dbReference type="SAM" id="Phobius"/>
    </source>
</evidence>
<keyword evidence="3" id="KW-1185">Reference proteome</keyword>
<evidence type="ECO:0000313" key="3">
    <source>
        <dbReference type="Proteomes" id="UP001161669"/>
    </source>
</evidence>
<proteinExistence type="predicted"/>
<sequence length="54" mass="5976">MSSSPCIDLDVFIDAGLLVLIFLTIYYVVLEICRVRTINVIVFQEPCAKDTPGA</sequence>
<accession>A0A3T1CXC9</accession>
<name>A0A3T1CXC9_9VIRU</name>
<feature type="transmembrane region" description="Helical" evidence="1">
    <location>
        <begin position="12"/>
        <end position="30"/>
    </location>
</feature>
<dbReference type="KEGG" id="vg:80540842"/>
<protein>
    <submittedName>
        <fullName evidence="2">Uncharacterized protein</fullName>
    </submittedName>
</protein>
<keyword evidence="1" id="KW-0472">Membrane</keyword>
<dbReference type="EMBL" id="AP018495">
    <property type="protein sequence ID" value="BBI30490.1"/>
    <property type="molecule type" value="Genomic_DNA"/>
</dbReference>
<reference evidence="3" key="1">
    <citation type="journal article" date="2019" name="J. Virol.">
        <title>Medusavirus, a novel large DNA virus discovered from hot spring water.</title>
        <authorList>
            <person name="Yoshikawa G."/>
            <person name="Blanc-Mathieu R."/>
            <person name="Song C."/>
            <person name="Kayama Y."/>
            <person name="Mochizuki T."/>
            <person name="Murata K."/>
            <person name="Ogata H."/>
            <person name="Takemura M."/>
        </authorList>
    </citation>
    <scope>NUCLEOTIDE SEQUENCE [LARGE SCALE GENOMIC DNA]</scope>
</reference>
<dbReference type="Proteomes" id="UP001161669">
    <property type="component" value="Segment"/>
</dbReference>
<keyword evidence="1" id="KW-1133">Transmembrane helix</keyword>
<keyword evidence="1" id="KW-0812">Transmembrane</keyword>
<evidence type="ECO:0000313" key="2">
    <source>
        <dbReference type="EMBL" id="BBI30490.1"/>
    </source>
</evidence>
<organism evidence="2 3">
    <name type="scientific">Acanthamoeba castellanii medusavirus J1</name>
    <dbReference type="NCBI Taxonomy" id="3114988"/>
    <lineage>
        <taxon>Viruses</taxon>
        <taxon>Varidnaviria</taxon>
        <taxon>Bamfordvirae</taxon>
        <taxon>Nucleocytoviricota</taxon>
        <taxon>Megaviricetes</taxon>
        <taxon>Mamonoviridae</taxon>
        <taxon>Medusavirus</taxon>
        <taxon>Medusavirus medusae</taxon>
    </lineage>
</organism>